<accession>A0A8E2RSJ1</accession>
<evidence type="ECO:0000313" key="2">
    <source>
        <dbReference type="EMBL" id="PRF18407.1"/>
    </source>
</evidence>
<sequence>MPNDNVLTEQIRAVCNAHIVTMGDDFELGADRLAKRILALLAAHPGQPEPHEDATARIERLRKALFEARDAMRVMANWVKKSDPAGHSWAVHMVDRANTALNGEPEPSGEVTDEQPSLTNPLTPYGMLVRVHALVELHAALAQRQGEGS</sequence>
<evidence type="ECO:0000313" key="3">
    <source>
        <dbReference type="Proteomes" id="UP000237686"/>
    </source>
</evidence>
<name>A0A8E2RSJ1_9BURK</name>
<feature type="region of interest" description="Disordered" evidence="1">
    <location>
        <begin position="100"/>
        <end position="120"/>
    </location>
</feature>
<proteinExistence type="predicted"/>
<reference evidence="2 3" key="1">
    <citation type="submission" date="2018-03" db="EMBL/GenBank/DDBJ databases">
        <authorList>
            <person name="Nguyen K."/>
            <person name="Fouts D."/>
            <person name="Sutton G."/>
        </authorList>
    </citation>
    <scope>NUCLEOTIDE SEQUENCE [LARGE SCALE GENOMIC DNA]</scope>
    <source>
        <strain evidence="2 3">AU17135</strain>
    </source>
</reference>
<comment type="caution">
    <text evidence="2">The sequence shown here is derived from an EMBL/GenBank/DDBJ whole genome shotgun (WGS) entry which is preliminary data.</text>
</comment>
<dbReference type="EMBL" id="PVFZ01000068">
    <property type="protein sequence ID" value="PRF18407.1"/>
    <property type="molecule type" value="Genomic_DNA"/>
</dbReference>
<evidence type="ECO:0000256" key="1">
    <source>
        <dbReference type="SAM" id="MobiDB-lite"/>
    </source>
</evidence>
<dbReference type="Proteomes" id="UP000237686">
    <property type="component" value="Unassembled WGS sequence"/>
</dbReference>
<gene>
    <name evidence="2" type="ORF">C6P98_25710</name>
</gene>
<dbReference type="RefSeq" id="WP_105768123.1">
    <property type="nucleotide sequence ID" value="NZ_CADFDF010000002.1"/>
</dbReference>
<dbReference type="AlphaFoldDB" id="A0A8E2RSJ1"/>
<organism evidence="2 3">
    <name type="scientific">Burkholderia multivorans</name>
    <dbReference type="NCBI Taxonomy" id="87883"/>
    <lineage>
        <taxon>Bacteria</taxon>
        <taxon>Pseudomonadati</taxon>
        <taxon>Pseudomonadota</taxon>
        <taxon>Betaproteobacteria</taxon>
        <taxon>Burkholderiales</taxon>
        <taxon>Burkholderiaceae</taxon>
        <taxon>Burkholderia</taxon>
        <taxon>Burkholderia cepacia complex</taxon>
    </lineage>
</organism>
<protein>
    <submittedName>
        <fullName evidence="2">Uncharacterized protein</fullName>
    </submittedName>
</protein>